<dbReference type="PANTHER" id="PTHR21143:SF121">
    <property type="entry name" value="GUSTATORY AND ODORANT RECEPTOR 21A"/>
    <property type="match status" value="1"/>
</dbReference>
<evidence type="ECO:0000256" key="3">
    <source>
        <dbReference type="ARBA" id="ARBA00022692"/>
    </source>
</evidence>
<proteinExistence type="inferred from homology"/>
<gene>
    <name evidence="9" type="primary">Gr32a_1</name>
    <name evidence="9" type="ORF">CM83_9118</name>
</gene>
<keyword evidence="4 8" id="KW-1133">Transmembrane helix</keyword>
<dbReference type="GO" id="GO:0050909">
    <property type="term" value="P:sensory perception of taste"/>
    <property type="evidence" value="ECO:0007669"/>
    <property type="project" value="InterPro"/>
</dbReference>
<evidence type="ECO:0000256" key="5">
    <source>
        <dbReference type="ARBA" id="ARBA00023136"/>
    </source>
</evidence>
<feature type="transmembrane region" description="Helical" evidence="8">
    <location>
        <begin position="308"/>
        <end position="328"/>
    </location>
</feature>
<organism evidence="9">
    <name type="scientific">Lygus hesperus</name>
    <name type="common">Western plant bug</name>
    <dbReference type="NCBI Taxonomy" id="30085"/>
    <lineage>
        <taxon>Eukaryota</taxon>
        <taxon>Metazoa</taxon>
        <taxon>Ecdysozoa</taxon>
        <taxon>Arthropoda</taxon>
        <taxon>Hexapoda</taxon>
        <taxon>Insecta</taxon>
        <taxon>Pterygota</taxon>
        <taxon>Neoptera</taxon>
        <taxon>Paraneoptera</taxon>
        <taxon>Hemiptera</taxon>
        <taxon>Heteroptera</taxon>
        <taxon>Panheteroptera</taxon>
        <taxon>Cimicomorpha</taxon>
        <taxon>Miridae</taxon>
        <taxon>Mirini</taxon>
        <taxon>Lygus</taxon>
    </lineage>
</organism>
<dbReference type="GO" id="GO:0043025">
    <property type="term" value="C:neuronal cell body"/>
    <property type="evidence" value="ECO:0007669"/>
    <property type="project" value="TreeGrafter"/>
</dbReference>
<keyword evidence="5 8" id="KW-0472">Membrane</keyword>
<comment type="subcellular location">
    <subcellularLocation>
        <location evidence="1 8">Cell membrane</location>
        <topology evidence="1 8">Multi-pass membrane protein</topology>
    </subcellularLocation>
</comment>
<evidence type="ECO:0000256" key="1">
    <source>
        <dbReference type="ARBA" id="ARBA00004651"/>
    </source>
</evidence>
<dbReference type="EMBL" id="GBHO01024219">
    <property type="protein sequence ID" value="JAG19385.1"/>
    <property type="molecule type" value="Transcribed_RNA"/>
</dbReference>
<protein>
    <recommendedName>
        <fullName evidence="8">Gustatory receptor</fullName>
    </recommendedName>
</protein>
<keyword evidence="7 8" id="KW-0807">Transducer</keyword>
<evidence type="ECO:0000256" key="2">
    <source>
        <dbReference type="ARBA" id="ARBA00022475"/>
    </source>
</evidence>
<keyword evidence="3 8" id="KW-0812">Transmembrane</keyword>
<name>A0A0A9XQK0_LYGHE</name>
<feature type="transmembrane region" description="Helical" evidence="8">
    <location>
        <begin position="111"/>
        <end position="129"/>
    </location>
</feature>
<feature type="transmembrane region" description="Helical" evidence="8">
    <location>
        <begin position="141"/>
        <end position="163"/>
    </location>
</feature>
<evidence type="ECO:0000256" key="7">
    <source>
        <dbReference type="ARBA" id="ARBA00023224"/>
    </source>
</evidence>
<comment type="function">
    <text evidence="8">Gustatory receptor which mediates acceptance or avoidance behavior, depending on its substrates.</text>
</comment>
<dbReference type="AlphaFoldDB" id="A0A0A9XQK0"/>
<dbReference type="GO" id="GO:0030424">
    <property type="term" value="C:axon"/>
    <property type="evidence" value="ECO:0007669"/>
    <property type="project" value="TreeGrafter"/>
</dbReference>
<keyword evidence="6 8" id="KW-0675">Receptor</keyword>
<keyword evidence="2 8" id="KW-1003">Cell membrane</keyword>
<reference evidence="9" key="1">
    <citation type="journal article" date="2014" name="PLoS ONE">
        <title>Transcriptome-Based Identification of ABC Transporters in the Western Tarnished Plant Bug Lygus hesperus.</title>
        <authorList>
            <person name="Hull J.J."/>
            <person name="Chaney K."/>
            <person name="Geib S.M."/>
            <person name="Fabrick J.A."/>
            <person name="Brent C.S."/>
            <person name="Walsh D."/>
            <person name="Lavine L.C."/>
        </authorList>
    </citation>
    <scope>NUCLEOTIDE SEQUENCE</scope>
</reference>
<dbReference type="GO" id="GO:0007165">
    <property type="term" value="P:signal transduction"/>
    <property type="evidence" value="ECO:0007669"/>
    <property type="project" value="UniProtKB-KW"/>
</dbReference>
<comment type="similarity">
    <text evidence="8">Belongs to the insect chemoreceptor superfamily. Gustatory receptor (GR) family.</text>
</comment>
<evidence type="ECO:0000256" key="8">
    <source>
        <dbReference type="RuleBase" id="RU363108"/>
    </source>
</evidence>
<evidence type="ECO:0000256" key="4">
    <source>
        <dbReference type="ARBA" id="ARBA00022989"/>
    </source>
</evidence>
<reference evidence="9" key="2">
    <citation type="submission" date="2014-07" db="EMBL/GenBank/DDBJ databases">
        <authorList>
            <person name="Hull J."/>
        </authorList>
    </citation>
    <scope>NUCLEOTIDE SEQUENCE</scope>
</reference>
<dbReference type="GO" id="GO:0030425">
    <property type="term" value="C:dendrite"/>
    <property type="evidence" value="ECO:0007669"/>
    <property type="project" value="TreeGrafter"/>
</dbReference>
<evidence type="ECO:0000313" key="9">
    <source>
        <dbReference type="EMBL" id="JAG19385.1"/>
    </source>
</evidence>
<sequence length="331" mass="37889">MPNTLLFNFSRVLGLCPYSPLGKFDPWLMLWSLVSFSCWFSALIVSKIALYGLKQDKNDRFLADSILNFNSALNAICVSYHLFINFQERSKMEDVFAVAHNIEPEAYEHSYVIFGSFLTIVIVICSWYGSDERHWWTLMDLGCYAVSVCTDFLLILQFCSLLKRISVKFREVKCDIRNVRRVDYLGHSGLVAVAEDLNRIYDVQLLLICSKIFATIVYSAYSFYGQLETLRDSLPSLTSLALAIVLCILMVFWLSDVSEDIYADADSFNMELFDVMRENEELCHNDAYYLYVVVRQTVQVTACGFFEVGYPLVTSVIAAATTYLVILIQFS</sequence>
<accession>A0A0A9XQK0</accession>
<feature type="transmembrane region" description="Helical" evidence="8">
    <location>
        <begin position="236"/>
        <end position="254"/>
    </location>
</feature>
<dbReference type="Pfam" id="PF08395">
    <property type="entry name" value="7tm_7"/>
    <property type="match status" value="1"/>
</dbReference>
<feature type="transmembrane region" description="Helical" evidence="8">
    <location>
        <begin position="28"/>
        <end position="53"/>
    </location>
</feature>
<dbReference type="InterPro" id="IPR013604">
    <property type="entry name" value="7TM_chemorcpt"/>
</dbReference>
<feature type="transmembrane region" description="Helical" evidence="8">
    <location>
        <begin position="205"/>
        <end position="224"/>
    </location>
</feature>
<comment type="caution">
    <text evidence="8">Lacks conserved residue(s) required for the propagation of feature annotation.</text>
</comment>
<evidence type="ECO:0000256" key="6">
    <source>
        <dbReference type="ARBA" id="ARBA00023170"/>
    </source>
</evidence>
<dbReference type="GO" id="GO:0005886">
    <property type="term" value="C:plasma membrane"/>
    <property type="evidence" value="ECO:0007669"/>
    <property type="project" value="UniProtKB-SubCell"/>
</dbReference>
<dbReference type="PANTHER" id="PTHR21143">
    <property type="entry name" value="INVERTEBRATE GUSTATORY RECEPTOR"/>
    <property type="match status" value="1"/>
</dbReference>